<dbReference type="Pfam" id="PF00278">
    <property type="entry name" value="Orn_DAP_Arg_deC"/>
    <property type="match status" value="1"/>
</dbReference>
<name>A0A251ZWN3_9PROT</name>
<comment type="catalytic activity">
    <reaction evidence="5 8">
        <text>meso-2,6-diaminopimelate + H(+) = L-lysine + CO2</text>
        <dbReference type="Rhea" id="RHEA:15101"/>
        <dbReference type="ChEBI" id="CHEBI:15378"/>
        <dbReference type="ChEBI" id="CHEBI:16526"/>
        <dbReference type="ChEBI" id="CHEBI:32551"/>
        <dbReference type="ChEBI" id="CHEBI:57791"/>
        <dbReference type="EC" id="4.1.1.20"/>
    </reaction>
</comment>
<keyword evidence="5 8" id="KW-0457">Lysine biosynthesis</keyword>
<dbReference type="PRINTS" id="PR01181">
    <property type="entry name" value="DAPDCRBXLASE"/>
</dbReference>
<proteinExistence type="inferred from homology"/>
<dbReference type="NCBIfam" id="TIGR01048">
    <property type="entry name" value="lysA"/>
    <property type="match status" value="1"/>
</dbReference>
<dbReference type="PROSITE" id="PS00878">
    <property type="entry name" value="ODR_DC_2_1"/>
    <property type="match status" value="1"/>
</dbReference>
<feature type="binding site" evidence="5">
    <location>
        <position position="260"/>
    </location>
    <ligand>
        <name>pyridoxal 5'-phosphate</name>
        <dbReference type="ChEBI" id="CHEBI:597326"/>
    </ligand>
</feature>
<evidence type="ECO:0000259" key="9">
    <source>
        <dbReference type="Pfam" id="PF00278"/>
    </source>
</evidence>
<evidence type="ECO:0000256" key="8">
    <source>
        <dbReference type="RuleBase" id="RU003738"/>
    </source>
</evidence>
<comment type="subunit">
    <text evidence="5">Homodimer.</text>
</comment>
<feature type="domain" description="Orn/DAP/Arg decarboxylase 2 C-terminal" evidence="9">
    <location>
        <begin position="302"/>
        <end position="394"/>
    </location>
</feature>
<keyword evidence="4 5" id="KW-0456">Lyase</keyword>
<dbReference type="CDD" id="cd06828">
    <property type="entry name" value="PLPDE_III_DapDC"/>
    <property type="match status" value="1"/>
</dbReference>
<feature type="binding site" evidence="5">
    <location>
        <position position="335"/>
    </location>
    <ligand>
        <name>substrate</name>
    </ligand>
</feature>
<dbReference type="InterPro" id="IPR022644">
    <property type="entry name" value="De-COase2_N"/>
</dbReference>
<evidence type="ECO:0000313" key="11">
    <source>
        <dbReference type="EMBL" id="OUI79052.1"/>
    </source>
</evidence>
<dbReference type="EC" id="4.1.1.20" evidence="5 6"/>
<dbReference type="HAMAP" id="MF_02120">
    <property type="entry name" value="LysA"/>
    <property type="match status" value="1"/>
</dbReference>
<dbReference type="GO" id="GO:0009089">
    <property type="term" value="P:lysine biosynthetic process via diaminopimelate"/>
    <property type="evidence" value="ECO:0007669"/>
    <property type="project" value="UniProtKB-UniRule"/>
</dbReference>
<feature type="binding site" evidence="5">
    <location>
        <position position="368"/>
    </location>
    <ligand>
        <name>substrate</name>
    </ligand>
</feature>
<keyword evidence="12" id="KW-1185">Reference proteome</keyword>
<dbReference type="EMBL" id="JOPB01000002">
    <property type="protein sequence ID" value="OUI79052.1"/>
    <property type="molecule type" value="Genomic_DNA"/>
</dbReference>
<feature type="binding site" evidence="5">
    <location>
        <begin position="294"/>
        <end position="297"/>
    </location>
    <ligand>
        <name>pyridoxal 5'-phosphate</name>
        <dbReference type="ChEBI" id="CHEBI:597326"/>
    </ligand>
</feature>
<protein>
    <recommendedName>
        <fullName evidence="5 6">Diaminopimelate decarboxylase</fullName>
        <shortName evidence="5">DAP decarboxylase</shortName>
        <shortName evidence="5">DAPDC</shortName>
        <ecNumber evidence="5 6">4.1.1.20</ecNumber>
    </recommendedName>
</protein>
<evidence type="ECO:0000313" key="12">
    <source>
        <dbReference type="Proteomes" id="UP000194946"/>
    </source>
</evidence>
<feature type="modified residue" description="N6-(pyridoxal phosphate)lysine" evidence="5 7">
    <location>
        <position position="81"/>
    </location>
</feature>
<dbReference type="InterPro" id="IPR002986">
    <property type="entry name" value="DAP_deCOOHase_LysA"/>
</dbReference>
<comment type="pathway">
    <text evidence="5 8">Amino-acid biosynthesis; L-lysine biosynthesis via DAP pathway; L-lysine from DL-2,6-diaminopimelate: step 1/1.</text>
</comment>
<keyword evidence="5" id="KW-0028">Amino-acid biosynthesis</keyword>
<keyword evidence="3 5" id="KW-0663">Pyridoxal phosphate</keyword>
<dbReference type="Gene3D" id="3.20.20.10">
    <property type="entry name" value="Alanine racemase"/>
    <property type="match status" value="1"/>
</dbReference>
<dbReference type="InterPro" id="IPR000183">
    <property type="entry name" value="Orn/DAP/Arg_de-COase"/>
</dbReference>
<dbReference type="FunFam" id="3.20.20.10:FF:000003">
    <property type="entry name" value="Diaminopimelate decarboxylase"/>
    <property type="match status" value="1"/>
</dbReference>
<comment type="caution">
    <text evidence="11">The sequence shown here is derived from an EMBL/GenBank/DDBJ whole genome shotgun (WGS) entry which is preliminary data.</text>
</comment>
<feature type="binding site" evidence="5">
    <location>
        <position position="297"/>
    </location>
    <ligand>
        <name>substrate</name>
    </ligand>
</feature>
<dbReference type="SUPFAM" id="SSF51419">
    <property type="entry name" value="PLP-binding barrel"/>
    <property type="match status" value="1"/>
</dbReference>
<dbReference type="PANTHER" id="PTHR43727:SF2">
    <property type="entry name" value="GROUP IV DECARBOXYLASE"/>
    <property type="match status" value="1"/>
</dbReference>
<dbReference type="InterPro" id="IPR022657">
    <property type="entry name" value="De-COase2_CS"/>
</dbReference>
<dbReference type="Gene3D" id="2.40.37.10">
    <property type="entry name" value="Lyase, Ornithine Decarboxylase, Chain A, domain 1"/>
    <property type="match status" value="1"/>
</dbReference>
<evidence type="ECO:0000256" key="3">
    <source>
        <dbReference type="ARBA" id="ARBA00022898"/>
    </source>
</evidence>
<dbReference type="Proteomes" id="UP000194946">
    <property type="component" value="Unassembled WGS sequence"/>
</dbReference>
<dbReference type="InterPro" id="IPR009006">
    <property type="entry name" value="Ala_racemase/Decarboxylase_C"/>
</dbReference>
<dbReference type="SUPFAM" id="SSF50621">
    <property type="entry name" value="Alanine racemase C-terminal domain-like"/>
    <property type="match status" value="1"/>
</dbReference>
<comment type="similarity">
    <text evidence="5">Belongs to the Orn/Lys/Arg decarboxylase class-II family. LysA subfamily.</text>
</comment>
<accession>A0A251ZWN3</accession>
<evidence type="ECO:0000256" key="7">
    <source>
        <dbReference type="PIRSR" id="PIRSR600183-50"/>
    </source>
</evidence>
<dbReference type="RefSeq" id="WP_086631843.1">
    <property type="nucleotide sequence ID" value="NZ_JOPB01000002.1"/>
</dbReference>
<evidence type="ECO:0000256" key="2">
    <source>
        <dbReference type="ARBA" id="ARBA00022793"/>
    </source>
</evidence>
<feature type="binding site" evidence="5">
    <location>
        <position position="396"/>
    </location>
    <ligand>
        <name>pyridoxal 5'-phosphate</name>
        <dbReference type="ChEBI" id="CHEBI:597326"/>
    </ligand>
</feature>
<feature type="binding site" evidence="5">
    <location>
        <position position="396"/>
    </location>
    <ligand>
        <name>substrate</name>
    </ligand>
</feature>
<dbReference type="PROSITE" id="PS00879">
    <property type="entry name" value="ODR_DC_2_2"/>
    <property type="match status" value="1"/>
</dbReference>
<dbReference type="PANTHER" id="PTHR43727">
    <property type="entry name" value="DIAMINOPIMELATE DECARBOXYLASE"/>
    <property type="match status" value="1"/>
</dbReference>
<feature type="domain" description="Orn/DAP/Arg decarboxylase 2 N-terminal" evidence="10">
    <location>
        <begin position="58"/>
        <end position="299"/>
    </location>
</feature>
<dbReference type="Pfam" id="PF02784">
    <property type="entry name" value="Orn_Arg_deC_N"/>
    <property type="match status" value="1"/>
</dbReference>
<dbReference type="InterPro" id="IPR022643">
    <property type="entry name" value="De-COase2_C"/>
</dbReference>
<comment type="function">
    <text evidence="5">Specifically catalyzes the decarboxylation of meso-diaminopimelate (meso-DAP) to L-lysine.</text>
</comment>
<feature type="active site" description="Proton donor" evidence="7">
    <location>
        <position position="367"/>
    </location>
</feature>
<reference evidence="12" key="1">
    <citation type="submission" date="2014-06" db="EMBL/GenBank/DDBJ databases">
        <authorList>
            <person name="Winans N.J."/>
            <person name="Newell P.D."/>
            <person name="Douglas A.E."/>
        </authorList>
    </citation>
    <scope>NUCLEOTIDE SEQUENCE [LARGE SCALE GENOMIC DNA]</scope>
    <source>
        <strain evidence="12">DmL_052</strain>
    </source>
</reference>
<dbReference type="UniPathway" id="UPA00034">
    <property type="reaction ID" value="UER00027"/>
</dbReference>
<organism evidence="11 12">
    <name type="scientific">Commensalibacter intestini</name>
    <dbReference type="NCBI Taxonomy" id="479936"/>
    <lineage>
        <taxon>Bacteria</taxon>
        <taxon>Pseudomonadati</taxon>
        <taxon>Pseudomonadota</taxon>
        <taxon>Alphaproteobacteria</taxon>
        <taxon>Acetobacterales</taxon>
        <taxon>Acetobacteraceae</taxon>
    </lineage>
</organism>
<dbReference type="GO" id="GO:0030170">
    <property type="term" value="F:pyridoxal phosphate binding"/>
    <property type="evidence" value="ECO:0007669"/>
    <property type="project" value="UniProtKB-UniRule"/>
</dbReference>
<dbReference type="AlphaFoldDB" id="A0A251ZWN3"/>
<evidence type="ECO:0000256" key="4">
    <source>
        <dbReference type="ARBA" id="ARBA00023239"/>
    </source>
</evidence>
<dbReference type="InterPro" id="IPR022653">
    <property type="entry name" value="De-COase2_pyr-phos_BS"/>
</dbReference>
<evidence type="ECO:0000256" key="6">
    <source>
        <dbReference type="NCBIfam" id="TIGR01048"/>
    </source>
</evidence>
<keyword evidence="2 5" id="KW-0210">Decarboxylase</keyword>
<comment type="cofactor">
    <cofactor evidence="1 5 7 8">
        <name>pyridoxal 5'-phosphate</name>
        <dbReference type="ChEBI" id="CHEBI:597326"/>
    </cofactor>
</comment>
<evidence type="ECO:0000256" key="5">
    <source>
        <dbReference type="HAMAP-Rule" id="MF_02120"/>
    </source>
</evidence>
<sequence>MTSLIKSLPPHLQTLLQTHPDLSIDAKEGLVFGQTPLQAIATKYGSPTWVINADILTARYKKLDQAFKDEQLDVSIHYAMKANGHLAILDLLAKEGAGADIVSGGELLRALKAGISPSKICFSGVGKTEEELTLAIETQIAQINVESREELHLLSKLAQKIGKNAAVCLRINPDVDAKTHHKITTGLAENKFGIAYKEAISVYKEAHELSNITPLGFDVHIGSQISSTDPYRQAFVKMVELIKEARAQGLEVSTLDCGGGFGISYHDEQEASPAAIAALMKEVLAPLNLKLGIEPGRWLIGPSGILISKVVMHKDNGADTAPFVIIDAAMNDLVRPAMYDAWHGILPINAEIYQRPYKALNIDGPVCESSDIFARDRSLPNLQPGDFIAILDAGAYGSVMSSTYNARPMAAQIMVSGKQAEIIQARQSVEDLWQDEIIPTFSSKNT</sequence>
<evidence type="ECO:0000256" key="1">
    <source>
        <dbReference type="ARBA" id="ARBA00001933"/>
    </source>
</evidence>
<feature type="binding site" evidence="5">
    <location>
        <position position="339"/>
    </location>
    <ligand>
        <name>substrate</name>
    </ligand>
</feature>
<dbReference type="GO" id="GO:0008836">
    <property type="term" value="F:diaminopimelate decarboxylase activity"/>
    <property type="evidence" value="ECO:0007669"/>
    <property type="project" value="UniProtKB-UniRule"/>
</dbReference>
<evidence type="ECO:0000259" key="10">
    <source>
        <dbReference type="Pfam" id="PF02784"/>
    </source>
</evidence>
<dbReference type="PRINTS" id="PR01179">
    <property type="entry name" value="ODADCRBXLASE"/>
</dbReference>
<gene>
    <name evidence="5" type="primary">lysA</name>
    <name evidence="11" type="ORF">HK18_03845</name>
</gene>
<dbReference type="InterPro" id="IPR029066">
    <property type="entry name" value="PLP-binding_barrel"/>
</dbReference>